<organism evidence="1">
    <name type="scientific">mine drainage metagenome</name>
    <dbReference type="NCBI Taxonomy" id="410659"/>
    <lineage>
        <taxon>unclassified sequences</taxon>
        <taxon>metagenomes</taxon>
        <taxon>ecological metagenomes</taxon>
    </lineage>
</organism>
<dbReference type="EMBL" id="CABQ01000051">
    <property type="protein sequence ID" value="CBI07004.1"/>
    <property type="molecule type" value="Genomic_DNA"/>
</dbReference>
<evidence type="ECO:0000313" key="1">
    <source>
        <dbReference type="EMBL" id="CBI07004.1"/>
    </source>
</evidence>
<evidence type="ECO:0008006" key="2">
    <source>
        <dbReference type="Google" id="ProtNLM"/>
    </source>
</evidence>
<dbReference type="AlphaFoldDB" id="E6QID9"/>
<proteinExistence type="predicted"/>
<gene>
    <name evidence="1" type="ORF">CARN6_0310</name>
</gene>
<reference evidence="1" key="1">
    <citation type="submission" date="2009-10" db="EMBL/GenBank/DDBJ databases">
        <title>Diversity of trophic interactions inside an arsenic-rich microbial ecosystem.</title>
        <authorList>
            <person name="Bertin P.N."/>
            <person name="Heinrich-Salmeron A."/>
            <person name="Pelletier E."/>
            <person name="Goulhen-Chollet F."/>
            <person name="Arsene-Ploetze F."/>
            <person name="Gallien S."/>
            <person name="Calteau A."/>
            <person name="Vallenet D."/>
            <person name="Casiot C."/>
            <person name="Chane-Woon-Ming B."/>
            <person name="Giloteaux L."/>
            <person name="Barakat M."/>
            <person name="Bonnefoy V."/>
            <person name="Bruneel O."/>
            <person name="Chandler M."/>
            <person name="Cleiss J."/>
            <person name="Duran R."/>
            <person name="Elbaz-Poulichet F."/>
            <person name="Fonknechten N."/>
            <person name="Lauga B."/>
            <person name="Mornico D."/>
            <person name="Ortet P."/>
            <person name="Schaeffer C."/>
            <person name="Siguier P."/>
            <person name="Alexander Thil Smith A."/>
            <person name="Van Dorsselaer A."/>
            <person name="Weissenbach J."/>
            <person name="Medigue C."/>
            <person name="Le Paslier D."/>
        </authorList>
    </citation>
    <scope>NUCLEOTIDE SEQUENCE</scope>
</reference>
<name>E6QID9_9ZZZZ</name>
<accession>E6QID9</accession>
<comment type="caution">
    <text evidence="1">The sequence shown here is derived from an EMBL/GenBank/DDBJ whole genome shotgun (WGS) entry which is preliminary data.</text>
</comment>
<protein>
    <recommendedName>
        <fullName evidence="2">DUF3987 domain-containing protein</fullName>
    </recommendedName>
</protein>
<sequence length="430" mass="46189">MTAAVSVPVSPLFDRAGKVTRTPFAPSLPDWPVLPNEALYGVAGDIVKTIEPHTEADPTAILIQALAAAGNIVGPGPHSIVGATRHTLNLFPVLVGETSKSRKGTSGDEIIRLFSSVDSDWSKDRVTTGLSSAEGLIAEVRDDADPPLDRRLLIVQPEYAGVLKVMTREGNNLSPVLRQAWDNGNLRTLVKHNPLRATGAHISIIGHVTRPELLRYLSDTEAHNGFANRALWICVRRSKFLPEGGAVPASDVADLSRRLREVVDWARCAGSLELKRNEAACALWAAVYPRLSEGLPGLLGAATSRAEAQTLRLSAVYAALDCSAIVRVEHLRAALAVWDYCFASARFIFGDATGDPVADRIREALQGAGPDGLTRTQIRDLLGRHTSADRIGQALTQLAALGIAFRRTVSTEGRSTEVWTATEARKATEG</sequence>